<name>A0A7W9SVH9_ARMRO</name>
<keyword evidence="1" id="KW-0677">Repeat</keyword>
<organism evidence="4 5">
    <name type="scientific">Armatimonas rosea</name>
    <dbReference type="NCBI Taxonomy" id="685828"/>
    <lineage>
        <taxon>Bacteria</taxon>
        <taxon>Bacillati</taxon>
        <taxon>Armatimonadota</taxon>
        <taxon>Armatimonadia</taxon>
        <taxon>Armatimonadales</taxon>
        <taxon>Armatimonadaceae</taxon>
        <taxon>Armatimonas</taxon>
    </lineage>
</organism>
<dbReference type="Pfam" id="PF13181">
    <property type="entry name" value="TPR_8"/>
    <property type="match status" value="1"/>
</dbReference>
<dbReference type="AlphaFoldDB" id="A0A7W9SVH9"/>
<dbReference type="InterPro" id="IPR011990">
    <property type="entry name" value="TPR-like_helical_dom_sf"/>
</dbReference>
<protein>
    <submittedName>
        <fullName evidence="4">Tetratricopeptide (TPR) repeat protein</fullName>
    </submittedName>
</protein>
<dbReference type="InterPro" id="IPR011047">
    <property type="entry name" value="Quinoprotein_ADH-like_sf"/>
</dbReference>
<comment type="caution">
    <text evidence="4">The sequence shown here is derived from an EMBL/GenBank/DDBJ whole genome shotgun (WGS) entry which is preliminary data.</text>
</comment>
<reference evidence="4 5" key="1">
    <citation type="submission" date="2020-08" db="EMBL/GenBank/DDBJ databases">
        <title>Genomic Encyclopedia of Type Strains, Phase IV (KMG-IV): sequencing the most valuable type-strain genomes for metagenomic binning, comparative biology and taxonomic classification.</title>
        <authorList>
            <person name="Goeker M."/>
        </authorList>
    </citation>
    <scope>NUCLEOTIDE SEQUENCE [LARGE SCALE GENOMIC DNA]</scope>
    <source>
        <strain evidence="4 5">DSM 23562</strain>
    </source>
</reference>
<gene>
    <name evidence="4" type="ORF">HNQ39_004589</name>
</gene>
<evidence type="ECO:0000256" key="1">
    <source>
        <dbReference type="ARBA" id="ARBA00022737"/>
    </source>
</evidence>
<evidence type="ECO:0000313" key="5">
    <source>
        <dbReference type="Proteomes" id="UP000520814"/>
    </source>
</evidence>
<dbReference type="SUPFAM" id="SSF50998">
    <property type="entry name" value="Quinoprotein alcohol dehydrogenase-like"/>
    <property type="match status" value="1"/>
</dbReference>
<dbReference type="Proteomes" id="UP000520814">
    <property type="component" value="Unassembled WGS sequence"/>
</dbReference>
<feature type="repeat" description="TPR" evidence="3">
    <location>
        <begin position="506"/>
        <end position="539"/>
    </location>
</feature>
<dbReference type="RefSeq" id="WP_184202382.1">
    <property type="nucleotide sequence ID" value="NZ_JACHGW010000004.1"/>
</dbReference>
<dbReference type="InterPro" id="IPR013105">
    <property type="entry name" value="TPR_2"/>
</dbReference>
<dbReference type="SMART" id="SM00028">
    <property type="entry name" value="TPR"/>
    <property type="match status" value="2"/>
</dbReference>
<dbReference type="SUPFAM" id="SSF48452">
    <property type="entry name" value="TPR-like"/>
    <property type="match status" value="1"/>
</dbReference>
<dbReference type="InterPro" id="IPR015943">
    <property type="entry name" value="WD40/YVTN_repeat-like_dom_sf"/>
</dbReference>
<sequence length="566" mass="61068">MADITNVNLVFLRKARGLAPLSRYALQDDGTLLVSVPDELEVRTFHLVRYSEQGRSRTLHTYNVETLRKTEITPDGSSYVGTTDDDLYLFREARKTRFLSDRRASYTDISLGAEAARFGTAFCDLLGSGHSVALGELDGRLLWTKDIAYPISRICIDRGARYLAIAGESGDLSLVDYTRTTIWSHRQEVPLLAVATAGPERTAFATGGPEVEAGGVGLVGSDGVLLWFTELVGTPIDVAMDATGQSIAVLLALDHGSGRLVFLNDEGMPIWDIDFEDARPTGISVAPGGRFVAVSLRDGSLIAYELTFGERMASLSEEATLAEARGAWDKGNVAVAAEVLRARLDAVPSDLRACQLLSDVLADLRQRALGAAETAETVGDFVGAAAHLAQALQDLPHDLVLTQASAALQERWYQAKLLQAQAALSEGNTDAAEAAFLEAIQANPLATDARTGLAQVRYAAAESALSRGRGLLMRGDAVGAILAFTEARQKGVSGPDLNELVRQARVTEAMALGNALYQDQQYAAALFQYKKALRLDPDNGEALQKLRYAQNFLQDTQLSDRFSRLE</sequence>
<keyword evidence="5" id="KW-1185">Reference proteome</keyword>
<accession>A0A7W9SVH9</accession>
<dbReference type="Gene3D" id="1.25.40.10">
    <property type="entry name" value="Tetratricopeptide repeat domain"/>
    <property type="match status" value="1"/>
</dbReference>
<dbReference type="Pfam" id="PF07719">
    <property type="entry name" value="TPR_2"/>
    <property type="match status" value="1"/>
</dbReference>
<dbReference type="Gene3D" id="2.130.10.10">
    <property type="entry name" value="YVTN repeat-like/Quinoprotein amine dehydrogenase"/>
    <property type="match status" value="1"/>
</dbReference>
<proteinExistence type="predicted"/>
<dbReference type="InterPro" id="IPR019734">
    <property type="entry name" value="TPR_rpt"/>
</dbReference>
<evidence type="ECO:0000313" key="4">
    <source>
        <dbReference type="EMBL" id="MBB6052768.1"/>
    </source>
</evidence>
<keyword evidence="2 3" id="KW-0802">TPR repeat</keyword>
<evidence type="ECO:0000256" key="3">
    <source>
        <dbReference type="PROSITE-ProRule" id="PRU00339"/>
    </source>
</evidence>
<evidence type="ECO:0000256" key="2">
    <source>
        <dbReference type="ARBA" id="ARBA00022803"/>
    </source>
</evidence>
<dbReference type="EMBL" id="JACHGW010000004">
    <property type="protein sequence ID" value="MBB6052768.1"/>
    <property type="molecule type" value="Genomic_DNA"/>
</dbReference>
<dbReference type="PROSITE" id="PS50005">
    <property type="entry name" value="TPR"/>
    <property type="match status" value="1"/>
</dbReference>